<evidence type="ECO:0000259" key="7">
    <source>
        <dbReference type="SMART" id="SM00833"/>
    </source>
</evidence>
<evidence type="ECO:0000256" key="5">
    <source>
        <dbReference type="ARBA" id="ARBA00045658"/>
    </source>
</evidence>
<evidence type="ECO:0000256" key="4">
    <source>
        <dbReference type="ARBA" id="ARBA00034320"/>
    </source>
</evidence>
<comment type="similarity">
    <text evidence="4">Belongs to the SIMIBI class G3E GTPase family. ZNG1 subfamily.</text>
</comment>
<dbReference type="PANTHER" id="PTHR13748:SF62">
    <property type="entry name" value="COBW DOMAIN-CONTAINING PROTEIN"/>
    <property type="match status" value="1"/>
</dbReference>
<protein>
    <submittedName>
        <fullName evidence="8">GTP-binding protein</fullName>
    </submittedName>
</protein>
<dbReference type="SMART" id="SM00833">
    <property type="entry name" value="CobW_C"/>
    <property type="match status" value="1"/>
</dbReference>
<dbReference type="RefSeq" id="WP_345251992.1">
    <property type="nucleotide sequence ID" value="NZ_BAABFO010000031.1"/>
</dbReference>
<gene>
    <name evidence="8" type="ORF">GCM10023144_43160</name>
</gene>
<dbReference type="Pfam" id="PF02492">
    <property type="entry name" value="cobW"/>
    <property type="match status" value="1"/>
</dbReference>
<evidence type="ECO:0000256" key="1">
    <source>
        <dbReference type="ARBA" id="ARBA00022741"/>
    </source>
</evidence>
<evidence type="ECO:0000256" key="2">
    <source>
        <dbReference type="ARBA" id="ARBA00022801"/>
    </source>
</evidence>
<dbReference type="CDD" id="cd03112">
    <property type="entry name" value="CobW-like"/>
    <property type="match status" value="1"/>
</dbReference>
<name>A0ABP8HNR1_9BURK</name>
<dbReference type="SUPFAM" id="SSF90002">
    <property type="entry name" value="Hypothetical protein YjiA, C-terminal domain"/>
    <property type="match status" value="1"/>
</dbReference>
<feature type="domain" description="CobW C-terminal" evidence="7">
    <location>
        <begin position="243"/>
        <end position="337"/>
    </location>
</feature>
<dbReference type="Pfam" id="PF07683">
    <property type="entry name" value="CobW_C"/>
    <property type="match status" value="1"/>
</dbReference>
<evidence type="ECO:0000313" key="8">
    <source>
        <dbReference type="EMBL" id="GAA4341901.1"/>
    </source>
</evidence>
<dbReference type="Proteomes" id="UP001501671">
    <property type="component" value="Unassembled WGS sequence"/>
</dbReference>
<comment type="catalytic activity">
    <reaction evidence="6">
        <text>GTP + H2O = GDP + phosphate + H(+)</text>
        <dbReference type="Rhea" id="RHEA:19669"/>
        <dbReference type="ChEBI" id="CHEBI:15377"/>
        <dbReference type="ChEBI" id="CHEBI:15378"/>
        <dbReference type="ChEBI" id="CHEBI:37565"/>
        <dbReference type="ChEBI" id="CHEBI:43474"/>
        <dbReference type="ChEBI" id="CHEBI:58189"/>
    </reaction>
    <physiologicalReaction direction="left-to-right" evidence="6">
        <dbReference type="Rhea" id="RHEA:19670"/>
    </physiologicalReaction>
</comment>
<dbReference type="InterPro" id="IPR011629">
    <property type="entry name" value="CobW-like_C"/>
</dbReference>
<evidence type="ECO:0000313" key="9">
    <source>
        <dbReference type="Proteomes" id="UP001501671"/>
    </source>
</evidence>
<keyword evidence="2" id="KW-0378">Hydrolase</keyword>
<organism evidence="8 9">
    <name type="scientific">Pigmentiphaga soli</name>
    <dbReference type="NCBI Taxonomy" id="1007095"/>
    <lineage>
        <taxon>Bacteria</taxon>
        <taxon>Pseudomonadati</taxon>
        <taxon>Pseudomonadota</taxon>
        <taxon>Betaproteobacteria</taxon>
        <taxon>Burkholderiales</taxon>
        <taxon>Alcaligenaceae</taxon>
        <taxon>Pigmentiphaga</taxon>
    </lineage>
</organism>
<dbReference type="InterPro" id="IPR027417">
    <property type="entry name" value="P-loop_NTPase"/>
</dbReference>
<evidence type="ECO:0000256" key="3">
    <source>
        <dbReference type="ARBA" id="ARBA00023186"/>
    </source>
</evidence>
<comment type="function">
    <text evidence="5">Zinc chaperone that directly transfers zinc cofactor to target proteins, thereby activating them. Zinc is transferred from the CXCC motif in the GTPase domain to the zinc binding site in target proteins in a process requiring GTP hydrolysis.</text>
</comment>
<evidence type="ECO:0000256" key="6">
    <source>
        <dbReference type="ARBA" id="ARBA00049117"/>
    </source>
</evidence>
<keyword evidence="3" id="KW-0143">Chaperone</keyword>
<dbReference type="PANTHER" id="PTHR13748">
    <property type="entry name" value="COBW-RELATED"/>
    <property type="match status" value="1"/>
</dbReference>
<keyword evidence="1" id="KW-0547">Nucleotide-binding</keyword>
<dbReference type="InterPro" id="IPR003495">
    <property type="entry name" value="CobW/HypB/UreG_nucleotide-bd"/>
</dbReference>
<reference evidence="9" key="1">
    <citation type="journal article" date="2019" name="Int. J. Syst. Evol. Microbiol.">
        <title>The Global Catalogue of Microorganisms (GCM) 10K type strain sequencing project: providing services to taxonomists for standard genome sequencing and annotation.</title>
        <authorList>
            <consortium name="The Broad Institute Genomics Platform"/>
            <consortium name="The Broad Institute Genome Sequencing Center for Infectious Disease"/>
            <person name="Wu L."/>
            <person name="Ma J."/>
        </authorList>
    </citation>
    <scope>NUCLEOTIDE SEQUENCE [LARGE SCALE GENOMIC DNA]</scope>
    <source>
        <strain evidence="9">JCM 17666</strain>
    </source>
</reference>
<dbReference type="EMBL" id="BAABFO010000031">
    <property type="protein sequence ID" value="GAA4341901.1"/>
    <property type="molecule type" value="Genomic_DNA"/>
</dbReference>
<comment type="caution">
    <text evidence="8">The sequence shown here is derived from an EMBL/GenBank/DDBJ whole genome shotgun (WGS) entry which is preliminary data.</text>
</comment>
<dbReference type="Gene3D" id="3.40.50.300">
    <property type="entry name" value="P-loop containing nucleotide triphosphate hydrolases"/>
    <property type="match status" value="1"/>
</dbReference>
<dbReference type="InterPro" id="IPR051316">
    <property type="entry name" value="Zinc-reg_GTPase_activator"/>
</dbReference>
<dbReference type="Gene3D" id="3.30.1220.10">
    <property type="entry name" value="CobW-like, C-terminal domain"/>
    <property type="match status" value="1"/>
</dbReference>
<proteinExistence type="inferred from homology"/>
<accession>A0ABP8HNR1</accession>
<sequence>MPPAEDLLPVHVVTGFLGSGKTTLLKRLLADAAFADSAVLINELGSVSLDHLLIDYVEQETIVLKNGCICCGVHSDMRTALAGLLDRRDRGLVPPFRRVFIETTGMADPTPVLNTLTVDDMLVHHFRLGAVVATVDAVAGLRQLSNYPESAKQAIVADRLIVTKADLAEPDRVDALVAALRALNRTALLEVPLHGPDPGGLRLDEDIASPGRAREILRWLPADDAPGDGYLRPRPANRHASRFRTVTLTFDAPLDWTVLGTWLSMLQYRYGDTLLRIKGLLNIAGADRPTVLHGVQHLMHPPAHLDAWPGGDRRSHLVLIGDLPDEQALLASYAEFDSWRG</sequence>
<dbReference type="InterPro" id="IPR036627">
    <property type="entry name" value="CobW-likC_sf"/>
</dbReference>
<keyword evidence="9" id="KW-1185">Reference proteome</keyword>
<dbReference type="SUPFAM" id="SSF52540">
    <property type="entry name" value="P-loop containing nucleoside triphosphate hydrolases"/>
    <property type="match status" value="1"/>
</dbReference>